<sequence>MGETKQRTYPEGVTCWVDTDQPDVDAAREFYGGLLGWSFTEAMPPGAPSRYVIAQRDGRDAAAIAGPTDGVARWNTYIAVDDVDGATARLAGLGAQVISPPADAGPGGRNATLADPEGVQLRLWQARRRLGAQIANQPGAWNFSDLHTADPDAAGRFYSGAFGWQIADEGGATFIRVQGYGDHLEATVDPDIRTRNAKTPEGFIDVIGGMRQVEQGERPHWHVTFSIAERDESAALAQRLGGTVLGTTDTAWARVAMIQDPQGAVLTLSQFAPPADW</sequence>
<dbReference type="SUPFAM" id="SSF54593">
    <property type="entry name" value="Glyoxalase/Bleomycin resistance protein/Dihydroxybiphenyl dioxygenase"/>
    <property type="match status" value="1"/>
</dbReference>
<proteinExistence type="predicted"/>
<protein>
    <recommendedName>
        <fullName evidence="1">VOC domain-containing protein</fullName>
    </recommendedName>
</protein>
<dbReference type="Proteomes" id="UP000571817">
    <property type="component" value="Unassembled WGS sequence"/>
</dbReference>
<gene>
    <name evidence="2" type="ORF">HNR15_000818</name>
</gene>
<evidence type="ECO:0000313" key="3">
    <source>
        <dbReference type="Proteomes" id="UP000571817"/>
    </source>
</evidence>
<dbReference type="PANTHER" id="PTHR33993">
    <property type="entry name" value="GLYOXALASE-RELATED"/>
    <property type="match status" value="1"/>
</dbReference>
<dbReference type="AlphaFoldDB" id="A0A853DI25"/>
<reference evidence="2 3" key="1">
    <citation type="submission" date="2020-07" db="EMBL/GenBank/DDBJ databases">
        <title>Sequencing the genomes of 1000 actinobacteria strains.</title>
        <authorList>
            <person name="Klenk H.-P."/>
        </authorList>
    </citation>
    <scope>NUCLEOTIDE SEQUENCE [LARGE SCALE GENOMIC DNA]</scope>
    <source>
        <strain evidence="2 3">DSM 29531</strain>
    </source>
</reference>
<dbReference type="CDD" id="cd07247">
    <property type="entry name" value="SgaA_N_like"/>
    <property type="match status" value="1"/>
</dbReference>
<evidence type="ECO:0000313" key="2">
    <source>
        <dbReference type="EMBL" id="NYJ73855.1"/>
    </source>
</evidence>
<dbReference type="InterPro" id="IPR052164">
    <property type="entry name" value="Anthracycline_SecMetBiosynth"/>
</dbReference>
<dbReference type="PROSITE" id="PS51819">
    <property type="entry name" value="VOC"/>
    <property type="match status" value="2"/>
</dbReference>
<dbReference type="Pfam" id="PF18029">
    <property type="entry name" value="Glyoxalase_6"/>
    <property type="match status" value="2"/>
</dbReference>
<feature type="domain" description="VOC" evidence="1">
    <location>
        <begin position="140"/>
        <end position="271"/>
    </location>
</feature>
<keyword evidence="3" id="KW-1185">Reference proteome</keyword>
<organism evidence="2 3">
    <name type="scientific">Allobranchiibius huperziae</name>
    <dbReference type="NCBI Taxonomy" id="1874116"/>
    <lineage>
        <taxon>Bacteria</taxon>
        <taxon>Bacillati</taxon>
        <taxon>Actinomycetota</taxon>
        <taxon>Actinomycetes</taxon>
        <taxon>Micrococcales</taxon>
        <taxon>Dermacoccaceae</taxon>
        <taxon>Allobranchiibius</taxon>
    </lineage>
</organism>
<dbReference type="PANTHER" id="PTHR33993:SF14">
    <property type="entry name" value="GB|AAF24581.1"/>
    <property type="match status" value="1"/>
</dbReference>
<dbReference type="InterPro" id="IPR029068">
    <property type="entry name" value="Glyas_Bleomycin-R_OHBP_Dase"/>
</dbReference>
<feature type="domain" description="VOC" evidence="1">
    <location>
        <begin position="12"/>
        <end position="126"/>
    </location>
</feature>
<evidence type="ECO:0000259" key="1">
    <source>
        <dbReference type="PROSITE" id="PS51819"/>
    </source>
</evidence>
<dbReference type="RefSeq" id="WP_179479350.1">
    <property type="nucleotide sequence ID" value="NZ_JACCFW010000001.1"/>
</dbReference>
<dbReference type="Gene3D" id="3.10.180.10">
    <property type="entry name" value="2,3-Dihydroxybiphenyl 1,2-Dioxygenase, domain 1"/>
    <property type="match status" value="2"/>
</dbReference>
<name>A0A853DI25_9MICO</name>
<accession>A0A853DI25</accession>
<comment type="caution">
    <text evidence="2">The sequence shown here is derived from an EMBL/GenBank/DDBJ whole genome shotgun (WGS) entry which is preliminary data.</text>
</comment>
<dbReference type="EMBL" id="JACCFW010000001">
    <property type="protein sequence ID" value="NYJ73855.1"/>
    <property type="molecule type" value="Genomic_DNA"/>
</dbReference>
<dbReference type="InterPro" id="IPR041581">
    <property type="entry name" value="Glyoxalase_6"/>
</dbReference>
<dbReference type="InterPro" id="IPR037523">
    <property type="entry name" value="VOC_core"/>
</dbReference>